<keyword evidence="6 9" id="KW-1133">Transmembrane helix</keyword>
<evidence type="ECO:0000256" key="2">
    <source>
        <dbReference type="ARBA" id="ARBA00008034"/>
    </source>
</evidence>
<dbReference type="STRING" id="331113.SNE_A05140"/>
<organism evidence="11 12">
    <name type="scientific">Simkania negevensis (strain ATCC VR-1471 / DSM 27360 / Z)</name>
    <dbReference type="NCBI Taxonomy" id="331113"/>
    <lineage>
        <taxon>Bacteria</taxon>
        <taxon>Pseudomonadati</taxon>
        <taxon>Chlamydiota</taxon>
        <taxon>Chlamydiia</taxon>
        <taxon>Parachlamydiales</taxon>
        <taxon>Simkaniaceae</taxon>
        <taxon>Simkania</taxon>
    </lineage>
</organism>
<dbReference type="Gene3D" id="1.10.10.10">
    <property type="entry name" value="Winged helix-like DNA-binding domain superfamily/Winged helix DNA-binding domain"/>
    <property type="match status" value="1"/>
</dbReference>
<accession>F8L6P3</accession>
<dbReference type="PANTHER" id="PTHR30477">
    <property type="entry name" value="ABC-TRANSPORTER METAL-BINDING PROTEIN"/>
    <property type="match status" value="1"/>
</dbReference>
<dbReference type="InterPro" id="IPR037294">
    <property type="entry name" value="ABC_BtuC-like"/>
</dbReference>
<evidence type="ECO:0000256" key="3">
    <source>
        <dbReference type="ARBA" id="ARBA00022448"/>
    </source>
</evidence>
<feature type="transmembrane region" description="Helical" evidence="9">
    <location>
        <begin position="106"/>
        <end position="124"/>
    </location>
</feature>
<dbReference type="SUPFAM" id="SSF81345">
    <property type="entry name" value="ABC transporter involved in vitamin B12 uptake, BtuC"/>
    <property type="match status" value="1"/>
</dbReference>
<evidence type="ECO:0000256" key="9">
    <source>
        <dbReference type="SAM" id="Phobius"/>
    </source>
</evidence>
<dbReference type="SUPFAM" id="SSF46785">
    <property type="entry name" value="Winged helix' DNA-binding domain"/>
    <property type="match status" value="1"/>
</dbReference>
<gene>
    <name evidence="11" type="ordered locus">SNE_A05140</name>
</gene>
<reference key="1">
    <citation type="journal article" date="2011" name="Mol. Biol. Evol.">
        <title>Unity in variety -- the pan-genome of the Chlamydiae.</title>
        <authorList>
            <person name="Collingro A."/>
            <person name="Tischler P."/>
            <person name="Weinmaier T."/>
            <person name="Penz T."/>
            <person name="Heinz E."/>
            <person name="Brunham R.C."/>
            <person name="Read T.D."/>
            <person name="Bavoil P.M."/>
            <person name="Sachse K."/>
            <person name="Kahane S."/>
            <person name="Friedman M.G."/>
            <person name="Rattei T."/>
            <person name="Myers G.S.A."/>
            <person name="Horn M."/>
        </authorList>
    </citation>
    <scope>NUCLEOTIDE SEQUENCE</scope>
    <source>
        <strain>Z</strain>
    </source>
</reference>
<dbReference type="Proteomes" id="UP000000496">
    <property type="component" value="Chromosome gsn.131"/>
</dbReference>
<keyword evidence="4" id="KW-1003">Cell membrane</keyword>
<dbReference type="RefSeq" id="WP_013942858.1">
    <property type="nucleotide sequence ID" value="NC_015713.1"/>
</dbReference>
<reference evidence="11 12" key="2">
    <citation type="journal article" date="2011" name="Mol. Biol. Evol.">
        <title>Unity in variety--the pan-genome of the Chlamydiae.</title>
        <authorList>
            <person name="Collingro A."/>
            <person name="Tischler P."/>
            <person name="Weinmaier T."/>
            <person name="Penz T."/>
            <person name="Heinz E."/>
            <person name="Brunham R.C."/>
            <person name="Read T.D."/>
            <person name="Bavoil P.M."/>
            <person name="Sachse K."/>
            <person name="Kahane S."/>
            <person name="Friedman M.G."/>
            <person name="Rattei T."/>
            <person name="Myers G.S."/>
            <person name="Horn M."/>
        </authorList>
    </citation>
    <scope>NUCLEOTIDE SEQUENCE [LARGE SCALE GENOMIC DNA]</scope>
    <source>
        <strain evidence="12">ATCC VR-1471 / Z</strain>
    </source>
</reference>
<evidence type="ECO:0000313" key="12">
    <source>
        <dbReference type="Proteomes" id="UP000000496"/>
    </source>
</evidence>
<comment type="subcellular location">
    <subcellularLocation>
        <location evidence="1">Cell inner membrane</location>
        <topology evidence="1">Multi-pass membrane protein</topology>
    </subcellularLocation>
    <subcellularLocation>
        <location evidence="8">Cell membrane</location>
        <topology evidence="8">Multi-pass membrane protein</topology>
    </subcellularLocation>
</comment>
<keyword evidence="12" id="KW-1185">Reference proteome</keyword>
<feature type="domain" description="Iron dependent repressor metal binding and dimerisation" evidence="10">
    <location>
        <begin position="366"/>
        <end position="435"/>
    </location>
</feature>
<sequence>MKSLSFWQFFTDPILRAPTLGAMLMCLASSLIGVLSFVRRRSLLGEALAHATYPGVVVGILLAAVFFEPSNPLAFFCVLFGAFLFAWLGLFCIGKLEKKLRLHPDAALCLVLSLFLGAGVTLASRVQMTHPVWYQQIQVFLFGQAATMGDQHIGIYALLSLCIMSFVIFRFRQIELMQFDREFMQSLGIPMKGCHILTSFLLILALVIGIRSVGVVLMSGMLIAPAAFARQWTERLGKMFVISGVVGTMSGFLGVYLSVKLPLLIDIEHPLSLPTGPMILLVAVTFTFLSLLFSPKRGWVSRAVRIRSFRLQRQVDHILKALWKRGTLSFKELQHEMGVSNFSLSYLLYLIRKEGWAEGSRVVVLTGEGTRRGARLVRLHRLWELYLTSELKVCEDRVHFSAEEMEHILTPEIEERLTRVLKNPTQDPHQQPIPTREEI</sequence>
<evidence type="ECO:0000256" key="7">
    <source>
        <dbReference type="ARBA" id="ARBA00023136"/>
    </source>
</evidence>
<dbReference type="InterPro" id="IPR022689">
    <property type="entry name" value="Iron_dep_repressor"/>
</dbReference>
<dbReference type="Gene3D" id="1.10.3470.10">
    <property type="entry name" value="ABC transporter involved in vitamin B12 uptake, BtuC"/>
    <property type="match status" value="1"/>
</dbReference>
<dbReference type="Pfam" id="PF00950">
    <property type="entry name" value="ABC-3"/>
    <property type="match status" value="1"/>
</dbReference>
<feature type="transmembrane region" description="Helical" evidence="9">
    <location>
        <begin position="193"/>
        <end position="210"/>
    </location>
</feature>
<dbReference type="eggNOG" id="COG1108">
    <property type="taxonomic scope" value="Bacteria"/>
</dbReference>
<dbReference type="SUPFAM" id="SSF47979">
    <property type="entry name" value="Iron-dependent repressor protein, dimerization domain"/>
    <property type="match status" value="1"/>
</dbReference>
<protein>
    <submittedName>
        <fullName evidence="11">Putative metal transport system membrane protein CT_069</fullName>
    </submittedName>
</protein>
<evidence type="ECO:0000313" key="11">
    <source>
        <dbReference type="EMBL" id="CCB88391.1"/>
    </source>
</evidence>
<dbReference type="HOGENOM" id="CLU_028808_0_2_0"/>
<dbReference type="KEGG" id="sng:SNE_A05140"/>
<evidence type="ECO:0000256" key="6">
    <source>
        <dbReference type="ARBA" id="ARBA00022989"/>
    </source>
</evidence>
<dbReference type="InterPro" id="IPR036421">
    <property type="entry name" value="Fe_dep_repressor_sf"/>
</dbReference>
<feature type="transmembrane region" description="Helical" evidence="9">
    <location>
        <begin position="240"/>
        <end position="259"/>
    </location>
</feature>
<dbReference type="Pfam" id="PF02742">
    <property type="entry name" value="Fe_dep_repr_C"/>
    <property type="match status" value="1"/>
</dbReference>
<evidence type="ECO:0000256" key="8">
    <source>
        <dbReference type="RuleBase" id="RU003943"/>
    </source>
</evidence>
<dbReference type="GO" id="GO:0046983">
    <property type="term" value="F:protein dimerization activity"/>
    <property type="evidence" value="ECO:0007669"/>
    <property type="project" value="InterPro"/>
</dbReference>
<evidence type="ECO:0000256" key="5">
    <source>
        <dbReference type="ARBA" id="ARBA00022692"/>
    </source>
</evidence>
<evidence type="ECO:0000259" key="10">
    <source>
        <dbReference type="Pfam" id="PF02742"/>
    </source>
</evidence>
<evidence type="ECO:0000256" key="1">
    <source>
        <dbReference type="ARBA" id="ARBA00004429"/>
    </source>
</evidence>
<dbReference type="OrthoDB" id="9798540at2"/>
<keyword evidence="5 8" id="KW-0812">Transmembrane</keyword>
<dbReference type="InterPro" id="IPR036390">
    <property type="entry name" value="WH_DNA-bd_sf"/>
</dbReference>
<dbReference type="GO" id="GO:0046914">
    <property type="term" value="F:transition metal ion binding"/>
    <property type="evidence" value="ECO:0007669"/>
    <property type="project" value="InterPro"/>
</dbReference>
<dbReference type="PANTHER" id="PTHR30477:SF3">
    <property type="entry name" value="METAL TRANSPORT SYSTEM MEMBRANE PROTEIN CT_069-RELATED"/>
    <property type="match status" value="1"/>
</dbReference>
<keyword evidence="3 8" id="KW-0813">Transport</keyword>
<dbReference type="EMBL" id="FR872582">
    <property type="protein sequence ID" value="CCB88391.1"/>
    <property type="molecule type" value="Genomic_DNA"/>
</dbReference>
<dbReference type="GO" id="GO:0010043">
    <property type="term" value="P:response to zinc ion"/>
    <property type="evidence" value="ECO:0007669"/>
    <property type="project" value="TreeGrafter"/>
</dbReference>
<dbReference type="InterPro" id="IPR036388">
    <property type="entry name" value="WH-like_DNA-bd_sf"/>
</dbReference>
<feature type="transmembrane region" description="Helical" evidence="9">
    <location>
        <begin position="20"/>
        <end position="38"/>
    </location>
</feature>
<feature type="transmembrane region" description="Helical" evidence="9">
    <location>
        <begin position="73"/>
        <end position="94"/>
    </location>
</feature>
<dbReference type="InterPro" id="IPR001626">
    <property type="entry name" value="ABC_TroCD"/>
</dbReference>
<comment type="similarity">
    <text evidence="2 8">Belongs to the ABC-3 integral membrane protein family.</text>
</comment>
<feature type="transmembrane region" description="Helical" evidence="9">
    <location>
        <begin position="153"/>
        <end position="172"/>
    </location>
</feature>
<dbReference type="GO" id="GO:0055085">
    <property type="term" value="P:transmembrane transport"/>
    <property type="evidence" value="ECO:0007669"/>
    <property type="project" value="InterPro"/>
</dbReference>
<dbReference type="SMART" id="SM00529">
    <property type="entry name" value="HTH_DTXR"/>
    <property type="match status" value="1"/>
</dbReference>
<dbReference type="GO" id="GO:0043190">
    <property type="term" value="C:ATP-binding cassette (ABC) transporter complex"/>
    <property type="evidence" value="ECO:0007669"/>
    <property type="project" value="InterPro"/>
</dbReference>
<feature type="transmembrane region" description="Helical" evidence="9">
    <location>
        <begin position="271"/>
        <end position="293"/>
    </location>
</feature>
<dbReference type="InterPro" id="IPR001367">
    <property type="entry name" value="Fe_dep_repressor"/>
</dbReference>
<dbReference type="eggNOG" id="COG1321">
    <property type="taxonomic scope" value="Bacteria"/>
</dbReference>
<proteinExistence type="inferred from homology"/>
<name>F8L6P3_SIMNZ</name>
<evidence type="ECO:0000256" key="4">
    <source>
        <dbReference type="ARBA" id="ARBA00022475"/>
    </source>
</evidence>
<dbReference type="GO" id="GO:0003700">
    <property type="term" value="F:DNA-binding transcription factor activity"/>
    <property type="evidence" value="ECO:0007669"/>
    <property type="project" value="InterPro"/>
</dbReference>
<dbReference type="AlphaFoldDB" id="F8L6P3"/>
<feature type="transmembrane region" description="Helical" evidence="9">
    <location>
        <begin position="47"/>
        <end position="67"/>
    </location>
</feature>
<dbReference type="CDD" id="cd06550">
    <property type="entry name" value="TM_ABC_iron-siderophores_like"/>
    <property type="match status" value="1"/>
</dbReference>
<feature type="transmembrane region" description="Helical" evidence="9">
    <location>
        <begin position="216"/>
        <end position="233"/>
    </location>
</feature>
<keyword evidence="7 9" id="KW-0472">Membrane</keyword>